<reference evidence="1 6" key="3">
    <citation type="submission" date="2018-04" db="EMBL/GenBank/DDBJ databases">
        <title>Active sludge and wastewater microbial communities from Klosterneuburg, Austria.</title>
        <authorList>
            <person name="Wagner M."/>
        </authorList>
    </citation>
    <scope>NUCLEOTIDE SEQUENCE [LARGE SCALE GENOMIC DNA]</scope>
    <source>
        <strain evidence="1 6">Nm4</strain>
    </source>
</reference>
<dbReference type="Proteomes" id="UP000181998">
    <property type="component" value="Unassembled WGS sequence"/>
</dbReference>
<evidence type="ECO:0000313" key="3">
    <source>
        <dbReference type="EMBL" id="SEQ01396.1"/>
    </source>
</evidence>
<evidence type="ECO:0000313" key="2">
    <source>
        <dbReference type="EMBL" id="SDU15228.1"/>
    </source>
</evidence>
<protein>
    <submittedName>
        <fullName evidence="3">Uncharacterized protein</fullName>
    </submittedName>
</protein>
<evidence type="ECO:0000313" key="6">
    <source>
        <dbReference type="Proteomes" id="UP000244110"/>
    </source>
</evidence>
<reference evidence="3 4" key="1">
    <citation type="submission" date="2016-10" db="EMBL/GenBank/DDBJ databases">
        <authorList>
            <person name="de Groot N.N."/>
        </authorList>
    </citation>
    <scope>NUCLEOTIDE SEQUENCE [LARGE SCALE GENOMIC DNA]</scope>
    <source>
        <strain evidence="2">Nm10</strain>
        <strain evidence="3 4">Nm9</strain>
    </source>
</reference>
<dbReference type="EMBL" id="QAOL01000001">
    <property type="protein sequence ID" value="PTQ88708.1"/>
    <property type="molecule type" value="Genomic_DNA"/>
</dbReference>
<dbReference type="Proteomes" id="UP000182882">
    <property type="component" value="Unassembled WGS sequence"/>
</dbReference>
<evidence type="ECO:0000313" key="4">
    <source>
        <dbReference type="Proteomes" id="UP000181998"/>
    </source>
</evidence>
<keyword evidence="5" id="KW-1185">Reference proteome</keyword>
<gene>
    <name evidence="1" type="ORF">C8R28_1001100</name>
    <name evidence="2" type="ORF">SAMN05216406_12838</name>
    <name evidence="3" type="ORF">SAMN05421510_101532</name>
</gene>
<organism evidence="3 4">
    <name type="scientific">Nitrosomonas ureae</name>
    <dbReference type="NCBI Taxonomy" id="44577"/>
    <lineage>
        <taxon>Bacteria</taxon>
        <taxon>Pseudomonadati</taxon>
        <taxon>Pseudomonadota</taxon>
        <taxon>Betaproteobacteria</taxon>
        <taxon>Nitrosomonadales</taxon>
        <taxon>Nitrosomonadaceae</taxon>
        <taxon>Nitrosomonas</taxon>
    </lineage>
</organism>
<dbReference type="AlphaFoldDB" id="A0A1H9CJJ7"/>
<reference evidence="5" key="2">
    <citation type="submission" date="2016-10" db="EMBL/GenBank/DDBJ databases">
        <authorList>
            <person name="Varghese N."/>
            <person name="Submissions S."/>
        </authorList>
    </citation>
    <scope>NUCLEOTIDE SEQUENCE [LARGE SCALE GENOMIC DNA]</scope>
    <source>
        <strain evidence="5">Nm10</strain>
    </source>
</reference>
<proteinExistence type="predicted"/>
<dbReference type="Proteomes" id="UP000244110">
    <property type="component" value="Unassembled WGS sequence"/>
</dbReference>
<evidence type="ECO:0000313" key="1">
    <source>
        <dbReference type="EMBL" id="PTQ88708.1"/>
    </source>
</evidence>
<evidence type="ECO:0000313" key="5">
    <source>
        <dbReference type="Proteomes" id="UP000182882"/>
    </source>
</evidence>
<name>A0A1H9CJJ7_9PROT</name>
<dbReference type="EMBL" id="FNLN01000028">
    <property type="protein sequence ID" value="SDU15228.1"/>
    <property type="molecule type" value="Genomic_DNA"/>
</dbReference>
<sequence length="31" mass="3613">MCRITMEMETTQNEILFSAKRNKTVAIVPEK</sequence>
<dbReference type="EMBL" id="FOFX01000015">
    <property type="protein sequence ID" value="SEQ01396.1"/>
    <property type="molecule type" value="Genomic_DNA"/>
</dbReference>
<accession>A0A1H9CJJ7</accession>